<evidence type="ECO:0000259" key="4">
    <source>
        <dbReference type="PROSITE" id="PS51465"/>
    </source>
</evidence>
<keyword evidence="3" id="KW-1015">Disulfide bond</keyword>
<dbReference type="OrthoDB" id="88467at2759"/>
<dbReference type="InterPro" id="IPR002350">
    <property type="entry name" value="Kazal_dom"/>
</dbReference>
<gene>
    <name evidence="5" type="ORF">OESDEN_01247</name>
</gene>
<dbReference type="Gene3D" id="3.30.60.30">
    <property type="match status" value="1"/>
</dbReference>
<keyword evidence="6" id="KW-1185">Reference proteome</keyword>
<dbReference type="PANTHER" id="PTHR10913:SF45">
    <property type="entry name" value="FOLLISTATIN, ISOFORM A-RELATED"/>
    <property type="match status" value="1"/>
</dbReference>
<dbReference type="SUPFAM" id="SSF100895">
    <property type="entry name" value="Kazal-type serine protease inhibitors"/>
    <property type="match status" value="1"/>
</dbReference>
<organism evidence="5 6">
    <name type="scientific">Oesophagostomum dentatum</name>
    <name type="common">Nodular worm</name>
    <dbReference type="NCBI Taxonomy" id="61180"/>
    <lineage>
        <taxon>Eukaryota</taxon>
        <taxon>Metazoa</taxon>
        <taxon>Ecdysozoa</taxon>
        <taxon>Nematoda</taxon>
        <taxon>Chromadorea</taxon>
        <taxon>Rhabditida</taxon>
        <taxon>Rhabditina</taxon>
        <taxon>Rhabditomorpha</taxon>
        <taxon>Strongyloidea</taxon>
        <taxon>Strongylidae</taxon>
        <taxon>Oesophagostomum</taxon>
    </lineage>
</organism>
<dbReference type="AlphaFoldDB" id="A0A0B1TSG8"/>
<dbReference type="GO" id="GO:0005576">
    <property type="term" value="C:extracellular region"/>
    <property type="evidence" value="ECO:0007669"/>
    <property type="project" value="TreeGrafter"/>
</dbReference>
<evidence type="ECO:0000313" key="6">
    <source>
        <dbReference type="Proteomes" id="UP000053660"/>
    </source>
</evidence>
<proteinExistence type="predicted"/>
<sequence length="125" mass="13522">MTPSGCVEREEFHAPRSCSLLKCHHGAKCVDTQAGLPDCKCPEHCSVEHLGIVANMSVCGSDGTTYEDMCQLLQFACKHQLDIVAVSLGICPQDSTEPRERNNRQKDNVTEADACAAVNCTGRTP</sequence>
<dbReference type="SMART" id="SM00280">
    <property type="entry name" value="KAZAL"/>
    <property type="match status" value="1"/>
</dbReference>
<dbReference type="Pfam" id="PF07648">
    <property type="entry name" value="Kazal_2"/>
    <property type="match status" value="1"/>
</dbReference>
<keyword evidence="1" id="KW-0646">Protease inhibitor</keyword>
<dbReference type="GO" id="GO:0030154">
    <property type="term" value="P:cell differentiation"/>
    <property type="evidence" value="ECO:0007669"/>
    <property type="project" value="TreeGrafter"/>
</dbReference>
<evidence type="ECO:0000256" key="3">
    <source>
        <dbReference type="ARBA" id="ARBA00023157"/>
    </source>
</evidence>
<dbReference type="InterPro" id="IPR050653">
    <property type="entry name" value="Prot_Inhib_GrowthFact_Antg"/>
</dbReference>
<name>A0A0B1TSG8_OESDE</name>
<dbReference type="Proteomes" id="UP000053660">
    <property type="component" value="Unassembled WGS sequence"/>
</dbReference>
<evidence type="ECO:0000313" key="5">
    <source>
        <dbReference type="EMBL" id="KHJ98782.1"/>
    </source>
</evidence>
<dbReference type="CDD" id="cd00104">
    <property type="entry name" value="KAZAL_FS"/>
    <property type="match status" value="1"/>
</dbReference>
<dbReference type="PROSITE" id="PS51465">
    <property type="entry name" value="KAZAL_2"/>
    <property type="match status" value="1"/>
</dbReference>
<keyword evidence="2" id="KW-0722">Serine protease inhibitor</keyword>
<dbReference type="PANTHER" id="PTHR10913">
    <property type="entry name" value="FOLLISTATIN-RELATED"/>
    <property type="match status" value="1"/>
</dbReference>
<evidence type="ECO:0000256" key="1">
    <source>
        <dbReference type="ARBA" id="ARBA00022690"/>
    </source>
</evidence>
<reference evidence="5 6" key="1">
    <citation type="submission" date="2014-03" db="EMBL/GenBank/DDBJ databases">
        <title>Draft genome of the hookworm Oesophagostomum dentatum.</title>
        <authorList>
            <person name="Mitreva M."/>
        </authorList>
    </citation>
    <scope>NUCLEOTIDE SEQUENCE [LARGE SCALE GENOMIC DNA]</scope>
    <source>
        <strain evidence="5 6">OD-Hann</strain>
    </source>
</reference>
<dbReference type="EMBL" id="KN549276">
    <property type="protein sequence ID" value="KHJ98782.1"/>
    <property type="molecule type" value="Genomic_DNA"/>
</dbReference>
<evidence type="ECO:0000256" key="2">
    <source>
        <dbReference type="ARBA" id="ARBA00022900"/>
    </source>
</evidence>
<feature type="domain" description="Kazal-like" evidence="4">
    <location>
        <begin position="33"/>
        <end position="93"/>
    </location>
</feature>
<dbReference type="InterPro" id="IPR036058">
    <property type="entry name" value="Kazal_dom_sf"/>
</dbReference>
<protein>
    <submittedName>
        <fullName evidence="5">Kazal-type serine protease inhibitor domain protein</fullName>
    </submittedName>
</protein>
<dbReference type="FunFam" id="3.30.60.30:FF:000024">
    <property type="entry name" value="Transmembrane agrin"/>
    <property type="match status" value="1"/>
</dbReference>
<accession>A0A0B1TSG8</accession>